<dbReference type="InterPro" id="IPR036610">
    <property type="entry name" value="PEBP-like_sf"/>
</dbReference>
<evidence type="ECO:0000313" key="2">
    <source>
        <dbReference type="Proteomes" id="UP000322545"/>
    </source>
</evidence>
<accession>A0A1M7GGW9</accession>
<name>A0A1M7GGW9_9RHOB</name>
<proteinExistence type="predicted"/>
<sequence length="144" mass="14745">MSAQLMGGWTGGKIPAGQHCQLQGGKGGTPPMRVSGVPAGATWIVAQFNDKSYQPLSRNGGHGTIAFPVRGAVTDLPAVPGMTKTLPGGAQVMAAAKSTGAYASPGYLPPCSGGRNNRYSVDLKAVDKAGKVLAEIKDFTIGRY</sequence>
<dbReference type="EMBL" id="FRCB01000005">
    <property type="protein sequence ID" value="SHM15406.1"/>
    <property type="molecule type" value="Genomic_DNA"/>
</dbReference>
<organism evidence="1 2">
    <name type="scientific">Roseovarius litoreus</name>
    <dbReference type="NCBI Taxonomy" id="1155722"/>
    <lineage>
        <taxon>Bacteria</taxon>
        <taxon>Pseudomonadati</taxon>
        <taxon>Pseudomonadota</taxon>
        <taxon>Alphaproteobacteria</taxon>
        <taxon>Rhodobacterales</taxon>
        <taxon>Roseobacteraceae</taxon>
        <taxon>Roseovarius</taxon>
    </lineage>
</organism>
<dbReference type="Proteomes" id="UP000322545">
    <property type="component" value="Unassembled WGS sequence"/>
</dbReference>
<dbReference type="Gene3D" id="3.90.280.10">
    <property type="entry name" value="PEBP-like"/>
    <property type="match status" value="1"/>
</dbReference>
<evidence type="ECO:0000313" key="1">
    <source>
        <dbReference type="EMBL" id="SHM15406.1"/>
    </source>
</evidence>
<keyword evidence="2" id="KW-1185">Reference proteome</keyword>
<gene>
    <name evidence="1" type="ORF">SAMN05443432_10510</name>
</gene>
<protein>
    <submittedName>
        <fullName evidence="1">Uncharacterized protein</fullName>
    </submittedName>
</protein>
<dbReference type="AlphaFoldDB" id="A0A1M7GGW9"/>
<dbReference type="RefSeq" id="WP_149779603.1">
    <property type="nucleotide sequence ID" value="NZ_FRCB01000005.1"/>
</dbReference>
<reference evidence="1 2" key="1">
    <citation type="submission" date="2016-11" db="EMBL/GenBank/DDBJ databases">
        <authorList>
            <person name="Varghese N."/>
            <person name="Submissions S."/>
        </authorList>
    </citation>
    <scope>NUCLEOTIDE SEQUENCE [LARGE SCALE GENOMIC DNA]</scope>
    <source>
        <strain evidence="1 2">DSM 28249</strain>
    </source>
</reference>